<proteinExistence type="predicted"/>
<dbReference type="InterPro" id="IPR021109">
    <property type="entry name" value="Peptidase_aspartic_dom_sf"/>
</dbReference>
<evidence type="ECO:0000256" key="1">
    <source>
        <dbReference type="SAM" id="MobiDB-lite"/>
    </source>
</evidence>
<feature type="non-terminal residue" evidence="2">
    <location>
        <position position="1"/>
    </location>
</feature>
<dbReference type="PANTHER" id="PTHR33067:SF15">
    <property type="entry name" value="RNA-DIRECTED DNA POLYMERASE"/>
    <property type="match status" value="1"/>
</dbReference>
<keyword evidence="3" id="KW-1185">Reference proteome</keyword>
<accession>A0A371EH32</accession>
<evidence type="ECO:0000313" key="2">
    <source>
        <dbReference type="EMBL" id="RDX65362.1"/>
    </source>
</evidence>
<dbReference type="EMBL" id="QJKJ01013943">
    <property type="protein sequence ID" value="RDX65362.1"/>
    <property type="molecule type" value="Genomic_DNA"/>
</dbReference>
<feature type="compositionally biased region" description="Polar residues" evidence="1">
    <location>
        <begin position="1"/>
        <end position="18"/>
    </location>
</feature>
<dbReference type="Gene3D" id="2.40.70.10">
    <property type="entry name" value="Acid Proteases"/>
    <property type="match status" value="1"/>
</dbReference>
<evidence type="ECO:0000313" key="3">
    <source>
        <dbReference type="Proteomes" id="UP000257109"/>
    </source>
</evidence>
<gene>
    <name evidence="2" type="ORF">CR513_55977</name>
</gene>
<feature type="compositionally biased region" description="Polar residues" evidence="1">
    <location>
        <begin position="36"/>
        <end position="47"/>
    </location>
</feature>
<comment type="caution">
    <text evidence="2">The sequence shown here is derived from an EMBL/GenBank/DDBJ whole genome shotgun (WGS) entry which is preliminary data.</text>
</comment>
<dbReference type="Proteomes" id="UP000257109">
    <property type="component" value="Unassembled WGS sequence"/>
</dbReference>
<dbReference type="OrthoDB" id="1433126at2759"/>
<name>A0A371EH32_MUCPR</name>
<sequence length="220" mass="24554">MSQMQSVGSRNLPSQTVPNLKGGIGAVILRSGRELPQQSAPQPNSRPANVESEPGADSRVQQPARSVSLPFPTRTVLERRSKTDEDLLKLFRRVEINIPLLDPIKQVPKYAKFLMELCIHKRKKLKGGVKTGEIVNLEPTGMVIQLANRSIVQPLGILEDVLVQVNEMIFQVGFYMLDMEDEVSRKGSALILGIPFLMTARTKIDVHVRTLSMEFEDNLV</sequence>
<protein>
    <recommendedName>
        <fullName evidence="4">Aspartic peptidase DDI1-type domain-containing protein</fullName>
    </recommendedName>
</protein>
<feature type="region of interest" description="Disordered" evidence="1">
    <location>
        <begin position="1"/>
        <end position="20"/>
    </location>
</feature>
<reference evidence="2" key="1">
    <citation type="submission" date="2018-05" db="EMBL/GenBank/DDBJ databases">
        <title>Draft genome of Mucuna pruriens seed.</title>
        <authorList>
            <person name="Nnadi N.E."/>
            <person name="Vos R."/>
            <person name="Hasami M.H."/>
            <person name="Devisetty U.K."/>
            <person name="Aguiy J.C."/>
        </authorList>
    </citation>
    <scope>NUCLEOTIDE SEQUENCE [LARGE SCALE GENOMIC DNA]</scope>
    <source>
        <strain evidence="2">JCA_2017</strain>
    </source>
</reference>
<dbReference type="AlphaFoldDB" id="A0A371EH32"/>
<organism evidence="2 3">
    <name type="scientific">Mucuna pruriens</name>
    <name type="common">Velvet bean</name>
    <name type="synonym">Dolichos pruriens</name>
    <dbReference type="NCBI Taxonomy" id="157652"/>
    <lineage>
        <taxon>Eukaryota</taxon>
        <taxon>Viridiplantae</taxon>
        <taxon>Streptophyta</taxon>
        <taxon>Embryophyta</taxon>
        <taxon>Tracheophyta</taxon>
        <taxon>Spermatophyta</taxon>
        <taxon>Magnoliopsida</taxon>
        <taxon>eudicotyledons</taxon>
        <taxon>Gunneridae</taxon>
        <taxon>Pentapetalae</taxon>
        <taxon>rosids</taxon>
        <taxon>fabids</taxon>
        <taxon>Fabales</taxon>
        <taxon>Fabaceae</taxon>
        <taxon>Papilionoideae</taxon>
        <taxon>50 kb inversion clade</taxon>
        <taxon>NPAAA clade</taxon>
        <taxon>indigoferoid/millettioid clade</taxon>
        <taxon>Phaseoleae</taxon>
        <taxon>Mucuna</taxon>
    </lineage>
</organism>
<evidence type="ECO:0008006" key="4">
    <source>
        <dbReference type="Google" id="ProtNLM"/>
    </source>
</evidence>
<dbReference type="PANTHER" id="PTHR33067">
    <property type="entry name" value="RNA-DIRECTED DNA POLYMERASE-RELATED"/>
    <property type="match status" value="1"/>
</dbReference>
<feature type="region of interest" description="Disordered" evidence="1">
    <location>
        <begin position="31"/>
        <end position="67"/>
    </location>
</feature>